<gene>
    <name evidence="8" type="ORF">PLEOSDRAFT_1110597</name>
</gene>
<dbReference type="OrthoDB" id="20273at2759"/>
<dbReference type="SUPFAM" id="SSF117070">
    <property type="entry name" value="LEA14-like"/>
    <property type="match status" value="1"/>
</dbReference>
<feature type="domain" description="Late embryogenesis abundant protein LEA-2 subgroup" evidence="7">
    <location>
        <begin position="197"/>
        <end position="289"/>
    </location>
</feature>
<evidence type="ECO:0000256" key="5">
    <source>
        <dbReference type="SAM" id="MobiDB-lite"/>
    </source>
</evidence>
<dbReference type="PANTHER" id="PTHR31234">
    <property type="entry name" value="LATE EMBRYOGENESIS ABUNDANT (LEA) HYDROXYPROLINE-RICH GLYCOPROTEIN FAMILY"/>
    <property type="match status" value="1"/>
</dbReference>
<evidence type="ECO:0000313" key="8">
    <source>
        <dbReference type="EMBL" id="KDQ33484.1"/>
    </source>
</evidence>
<dbReference type="GO" id="GO:0016020">
    <property type="term" value="C:membrane"/>
    <property type="evidence" value="ECO:0007669"/>
    <property type="project" value="UniProtKB-SubCell"/>
</dbReference>
<keyword evidence="2 6" id="KW-0812">Transmembrane</keyword>
<evidence type="ECO:0000256" key="2">
    <source>
        <dbReference type="ARBA" id="ARBA00022692"/>
    </source>
</evidence>
<evidence type="ECO:0000256" key="3">
    <source>
        <dbReference type="ARBA" id="ARBA00022989"/>
    </source>
</evidence>
<dbReference type="Gene3D" id="2.60.40.1820">
    <property type="match status" value="1"/>
</dbReference>
<reference evidence="9" key="1">
    <citation type="journal article" date="2014" name="Proc. Natl. Acad. Sci. U.S.A.">
        <title>Extensive sampling of basidiomycete genomes demonstrates inadequacy of the white-rot/brown-rot paradigm for wood decay fungi.</title>
        <authorList>
            <person name="Riley R."/>
            <person name="Salamov A.A."/>
            <person name="Brown D.W."/>
            <person name="Nagy L.G."/>
            <person name="Floudas D."/>
            <person name="Held B.W."/>
            <person name="Levasseur A."/>
            <person name="Lombard V."/>
            <person name="Morin E."/>
            <person name="Otillar R."/>
            <person name="Lindquist E.A."/>
            <person name="Sun H."/>
            <person name="LaButti K.M."/>
            <person name="Schmutz J."/>
            <person name="Jabbour D."/>
            <person name="Luo H."/>
            <person name="Baker S.E."/>
            <person name="Pisabarro A.G."/>
            <person name="Walton J.D."/>
            <person name="Blanchette R.A."/>
            <person name="Henrissat B."/>
            <person name="Martin F."/>
            <person name="Cullen D."/>
            <person name="Hibbett D.S."/>
            <person name="Grigoriev I.V."/>
        </authorList>
    </citation>
    <scope>NUCLEOTIDE SEQUENCE [LARGE SCALE GENOMIC DNA]</scope>
    <source>
        <strain evidence="9">PC15</strain>
    </source>
</reference>
<evidence type="ECO:0000259" key="7">
    <source>
        <dbReference type="Pfam" id="PF03168"/>
    </source>
</evidence>
<sequence length="332" mass="36962">MAYNDPYANQYSGGHQTNPHFGESQTDFNPYTNNARQDQFQAGPGAPSYANYGGYRDEPPDNTYGYNTAPRRNASQRTYTGEPMHDEEFNVPPVPSKERVEFDTFAVPRGEKTAQAMRKYRRDYQGNLITKGGRGRTCLRFFFCTLLIALFLFISIVLSLALWIRPPNLIMGDVAISNSSPFNLSNEGVTINLGVNLTVNNPNYFDVNLREVNADIFYPINNTLVGGGNQRDIVFKSHSEKNFTFPFDIAYQRTTDPNNLIIADLITKCGQKQDIRVTYKIRVSVRILVITVSPTIENTFSIACPLDADAIKSLANGAGLNLGDLGNALLKG</sequence>
<dbReference type="Pfam" id="PF03168">
    <property type="entry name" value="LEA_2"/>
    <property type="match status" value="1"/>
</dbReference>
<dbReference type="AlphaFoldDB" id="A0A067P008"/>
<feature type="transmembrane region" description="Helical" evidence="6">
    <location>
        <begin position="141"/>
        <end position="164"/>
    </location>
</feature>
<evidence type="ECO:0000313" key="9">
    <source>
        <dbReference type="Proteomes" id="UP000027073"/>
    </source>
</evidence>
<protein>
    <recommendedName>
        <fullName evidence="7">Late embryogenesis abundant protein LEA-2 subgroup domain-containing protein</fullName>
    </recommendedName>
</protein>
<feature type="compositionally biased region" description="Polar residues" evidence="5">
    <location>
        <begin position="7"/>
        <end position="40"/>
    </location>
</feature>
<evidence type="ECO:0000256" key="6">
    <source>
        <dbReference type="SAM" id="Phobius"/>
    </source>
</evidence>
<dbReference type="Proteomes" id="UP000027073">
    <property type="component" value="Unassembled WGS sequence"/>
</dbReference>
<proteinExistence type="predicted"/>
<dbReference type="InterPro" id="IPR044839">
    <property type="entry name" value="NDR1-like"/>
</dbReference>
<dbReference type="HOGENOM" id="CLU_061023_0_0_1"/>
<organism evidence="8 9">
    <name type="scientific">Pleurotus ostreatus (strain PC15)</name>
    <name type="common">Oyster mushroom</name>
    <dbReference type="NCBI Taxonomy" id="1137138"/>
    <lineage>
        <taxon>Eukaryota</taxon>
        <taxon>Fungi</taxon>
        <taxon>Dikarya</taxon>
        <taxon>Basidiomycota</taxon>
        <taxon>Agaricomycotina</taxon>
        <taxon>Agaricomycetes</taxon>
        <taxon>Agaricomycetidae</taxon>
        <taxon>Agaricales</taxon>
        <taxon>Pleurotineae</taxon>
        <taxon>Pleurotaceae</taxon>
        <taxon>Pleurotus</taxon>
    </lineage>
</organism>
<keyword evidence="3 6" id="KW-1133">Transmembrane helix</keyword>
<comment type="subcellular location">
    <subcellularLocation>
        <location evidence="1">Membrane</location>
        <topology evidence="1">Single-pass membrane protein</topology>
    </subcellularLocation>
</comment>
<dbReference type="PANTHER" id="PTHR31234:SF2">
    <property type="entry name" value="OS05G0199100 PROTEIN"/>
    <property type="match status" value="1"/>
</dbReference>
<dbReference type="EMBL" id="KL198004">
    <property type="protein sequence ID" value="KDQ33484.1"/>
    <property type="molecule type" value="Genomic_DNA"/>
</dbReference>
<keyword evidence="4 6" id="KW-0472">Membrane</keyword>
<evidence type="ECO:0000256" key="1">
    <source>
        <dbReference type="ARBA" id="ARBA00004167"/>
    </source>
</evidence>
<dbReference type="InterPro" id="IPR004864">
    <property type="entry name" value="LEA_2"/>
</dbReference>
<dbReference type="VEuPathDB" id="FungiDB:PLEOSDRAFT_1110597"/>
<accession>A0A067P008</accession>
<feature type="region of interest" description="Disordered" evidence="5">
    <location>
        <begin position="1"/>
        <end position="72"/>
    </location>
</feature>
<dbReference type="STRING" id="1137138.A0A067P008"/>
<name>A0A067P008_PLEO1</name>
<dbReference type="GO" id="GO:0098542">
    <property type="term" value="P:defense response to other organism"/>
    <property type="evidence" value="ECO:0007669"/>
    <property type="project" value="InterPro"/>
</dbReference>
<evidence type="ECO:0000256" key="4">
    <source>
        <dbReference type="ARBA" id="ARBA00023136"/>
    </source>
</evidence>
<dbReference type="InParanoid" id="A0A067P008"/>